<sequence length="142" mass="16654">MAKRYDNDFDAEGFVENFRAKDEPPAPRTPKEKQQPVMEERDGVANRKEKTATERSERLKPTDSADAYKAAYIDDLKYRFPEHGWPQVKINPAFCSRIANLEILCGNRRANLSTFINNLLERHFRDCETQIKELKKKYNDNE</sequence>
<name>A0AC61RJ87_9BACT</name>
<keyword evidence="2" id="KW-1185">Reference proteome</keyword>
<evidence type="ECO:0000313" key="2">
    <source>
        <dbReference type="Proteomes" id="UP000306319"/>
    </source>
</evidence>
<dbReference type="Proteomes" id="UP000306319">
    <property type="component" value="Unassembled WGS sequence"/>
</dbReference>
<gene>
    <name evidence="1" type="ORF">E5331_01330</name>
</gene>
<comment type="caution">
    <text evidence="1">The sequence shown here is derived from an EMBL/GenBank/DDBJ whole genome shotgun (WGS) entry which is preliminary data.</text>
</comment>
<accession>A0AC61RJ87</accession>
<reference evidence="1" key="1">
    <citation type="submission" date="2019-04" db="EMBL/GenBank/DDBJ databases">
        <title>Microbes associate with the intestines of laboratory mice.</title>
        <authorList>
            <person name="Navarre W."/>
            <person name="Wong E."/>
            <person name="Huang K."/>
            <person name="Tropini C."/>
            <person name="Ng K."/>
            <person name="Yu B."/>
        </authorList>
    </citation>
    <scope>NUCLEOTIDE SEQUENCE</scope>
    <source>
        <strain evidence="1">NM04_E33</strain>
    </source>
</reference>
<organism evidence="1 2">
    <name type="scientific">Lepagella muris</name>
    <dbReference type="NCBI Taxonomy" id="3032870"/>
    <lineage>
        <taxon>Bacteria</taxon>
        <taxon>Pseudomonadati</taxon>
        <taxon>Bacteroidota</taxon>
        <taxon>Bacteroidia</taxon>
        <taxon>Bacteroidales</taxon>
        <taxon>Muribaculaceae</taxon>
        <taxon>Lepagella</taxon>
    </lineage>
</organism>
<dbReference type="EMBL" id="SRYB01000001">
    <property type="protein sequence ID" value="TGY81052.1"/>
    <property type="molecule type" value="Genomic_DNA"/>
</dbReference>
<proteinExistence type="predicted"/>
<protein>
    <submittedName>
        <fullName evidence="1">DUF3408 domain-containing protein</fullName>
    </submittedName>
</protein>
<evidence type="ECO:0000313" key="1">
    <source>
        <dbReference type="EMBL" id="TGY81052.1"/>
    </source>
</evidence>